<evidence type="ECO:0000256" key="1">
    <source>
        <dbReference type="SAM" id="Phobius"/>
    </source>
</evidence>
<sequence>MKSTNISAPHRSPPQAVQLPEHPLDIHLLHNLHSLHRHGVFAFSDGPAANGGRPCVHPSPPPFPYLPQQLHLVVGPHLDHPPARSSGDRSVRPTTTPLIPKLVVPAMALPLAIIVVANPILVIVSVIAIEVSGSSRGRRVEEGEYGVVLAEGRDGVADGGDVAAAGAREGGVGGGSEHPGETLLAEAVAAFEQQRNPLLLVVPRLAHRAARNLHFPLSLSLSPQSDAIVVLLGLESKGRKSDSQTRQIHGEKGIKF</sequence>
<evidence type="ECO:0000313" key="2">
    <source>
        <dbReference type="EMBL" id="MBX04147.1"/>
    </source>
</evidence>
<proteinExistence type="predicted"/>
<accession>A0A2P2KER0</accession>
<dbReference type="EMBL" id="GGEC01023663">
    <property type="protein sequence ID" value="MBX04147.1"/>
    <property type="molecule type" value="Transcribed_RNA"/>
</dbReference>
<feature type="transmembrane region" description="Helical" evidence="1">
    <location>
        <begin position="107"/>
        <end position="129"/>
    </location>
</feature>
<keyword evidence="1" id="KW-0472">Membrane</keyword>
<organism evidence="2">
    <name type="scientific">Rhizophora mucronata</name>
    <name type="common">Asiatic mangrove</name>
    <dbReference type="NCBI Taxonomy" id="61149"/>
    <lineage>
        <taxon>Eukaryota</taxon>
        <taxon>Viridiplantae</taxon>
        <taxon>Streptophyta</taxon>
        <taxon>Embryophyta</taxon>
        <taxon>Tracheophyta</taxon>
        <taxon>Spermatophyta</taxon>
        <taxon>Magnoliopsida</taxon>
        <taxon>eudicotyledons</taxon>
        <taxon>Gunneridae</taxon>
        <taxon>Pentapetalae</taxon>
        <taxon>rosids</taxon>
        <taxon>fabids</taxon>
        <taxon>Malpighiales</taxon>
        <taxon>Rhizophoraceae</taxon>
        <taxon>Rhizophora</taxon>
    </lineage>
</organism>
<name>A0A2P2KER0_RHIMU</name>
<protein>
    <submittedName>
        <fullName evidence="2">Ankyrin-repeat containing protein</fullName>
    </submittedName>
</protein>
<dbReference type="AlphaFoldDB" id="A0A2P2KER0"/>
<keyword evidence="1" id="KW-1133">Transmembrane helix</keyword>
<reference evidence="2" key="1">
    <citation type="submission" date="2018-02" db="EMBL/GenBank/DDBJ databases">
        <title>Rhizophora mucronata_Transcriptome.</title>
        <authorList>
            <person name="Meera S.P."/>
            <person name="Sreeshan A."/>
            <person name="Augustine A."/>
        </authorList>
    </citation>
    <scope>NUCLEOTIDE SEQUENCE</scope>
    <source>
        <tissue evidence="2">Leaf</tissue>
    </source>
</reference>
<keyword evidence="1" id="KW-0812">Transmembrane</keyword>